<feature type="region of interest" description="Disordered" evidence="1">
    <location>
        <begin position="36"/>
        <end position="64"/>
    </location>
</feature>
<accession>A0A1J9RP58</accession>
<dbReference type="RefSeq" id="XP_020125968.1">
    <property type="nucleotide sequence ID" value="XM_020278914.1"/>
</dbReference>
<evidence type="ECO:0000256" key="1">
    <source>
        <dbReference type="SAM" id="MobiDB-lite"/>
    </source>
</evidence>
<evidence type="ECO:0000313" key="3">
    <source>
        <dbReference type="Proteomes" id="UP000183809"/>
    </source>
</evidence>
<keyword evidence="3" id="KW-1185">Reference proteome</keyword>
<feature type="region of interest" description="Disordered" evidence="1">
    <location>
        <begin position="166"/>
        <end position="258"/>
    </location>
</feature>
<protein>
    <submittedName>
        <fullName evidence="2">Uncharacterized protein</fullName>
    </submittedName>
</protein>
<evidence type="ECO:0000313" key="2">
    <source>
        <dbReference type="EMBL" id="OJD29708.1"/>
    </source>
</evidence>
<organism evidence="2 3">
    <name type="scientific">Diplodia corticola</name>
    <dbReference type="NCBI Taxonomy" id="236234"/>
    <lineage>
        <taxon>Eukaryota</taxon>
        <taxon>Fungi</taxon>
        <taxon>Dikarya</taxon>
        <taxon>Ascomycota</taxon>
        <taxon>Pezizomycotina</taxon>
        <taxon>Dothideomycetes</taxon>
        <taxon>Dothideomycetes incertae sedis</taxon>
        <taxon>Botryosphaeriales</taxon>
        <taxon>Botryosphaeriaceae</taxon>
        <taxon>Diplodia</taxon>
    </lineage>
</organism>
<proteinExistence type="predicted"/>
<feature type="compositionally biased region" description="Polar residues" evidence="1">
    <location>
        <begin position="236"/>
        <end position="248"/>
    </location>
</feature>
<name>A0A1J9RP58_9PEZI</name>
<sequence>MAGVTRHLKKQHNRELERCSICSRFFLARGDRFAHPNDPTGCQRRGAQRGCAHPQSQPNSPLGGRQAVEDVQRYIQSSLSQHSPNSQGRSLYEIRDWLTDRLSEEKYQSVIPAGHGYTAIQSQGSHTWRDTSTAAEATSMQLLHEPEPQLDLNSLQLGLQNSATGYSPFRYSGASQGPSPDPSRQDPHLDHLYGPFQLNQQEFPVRMQAAPGDPPTGSDSRNDWDNITDPELYSIATGQDSYKTNSPNGWMPQDRFRP</sequence>
<dbReference type="EMBL" id="MNUE01000073">
    <property type="protein sequence ID" value="OJD29708.1"/>
    <property type="molecule type" value="Genomic_DNA"/>
</dbReference>
<dbReference type="AlphaFoldDB" id="A0A1J9RP58"/>
<gene>
    <name evidence="2" type="ORF">BKCO1_7300053</name>
</gene>
<dbReference type="Proteomes" id="UP000183809">
    <property type="component" value="Unassembled WGS sequence"/>
</dbReference>
<comment type="caution">
    <text evidence="2">The sequence shown here is derived from an EMBL/GenBank/DDBJ whole genome shotgun (WGS) entry which is preliminary data.</text>
</comment>
<reference evidence="2 3" key="1">
    <citation type="submission" date="2016-10" db="EMBL/GenBank/DDBJ databases">
        <title>Proteomics and genomics reveal pathogen-plant mechanisms compatible with a hemibiotrophic lifestyle of Diplodia corticola.</title>
        <authorList>
            <person name="Fernandes I."/>
            <person name="De Jonge R."/>
            <person name="Van De Peer Y."/>
            <person name="Devreese B."/>
            <person name="Alves A."/>
            <person name="Esteves A.C."/>
        </authorList>
    </citation>
    <scope>NUCLEOTIDE SEQUENCE [LARGE SCALE GENOMIC DNA]</scope>
    <source>
        <strain evidence="2 3">CBS 112549</strain>
    </source>
</reference>
<dbReference type="GeneID" id="31019176"/>